<sequence>MVPAAVVLALLLAGCASALPVSFNHGVASGDPLPDGIILWTRIEPRSVMQRNDTAGKAAGYMTRQDQAYNVTWVVSARKDLSSPVKSGVFLTNYTRDYTVKVDVRGLASGVQYYYGFAVYGSDSIAGAAIPYKVESPVGNFRLPYPEGSDKQKKLRYAVYSCSNWGWGYFNAYDAGSRYDLDFWIHLGDYIYEYGILTYPSPAEAVRWQDPAGSGLTPSDEIVSLYDYRKRHALYRSDPGLQALSAKAPLLSIWDDHEITNNARTNTAQNHQSATEGEYQSRKENARKAYYEWMPIREIEDGDFIGFKLNKTLSYGNLAKFFLLEERVTGRTDEPVPTSSTDESTFKYGTSLSTLIGAVVDNKTDTNYTPAEVAALKQIKAASDAVKNNENSTVAGPEQLEWVRQETEAAKAAGVTWAIYNHGTPFFERYTNYEAAIEQMRKISPSRAATWERYYNAIVKGEGEQMVTSEGMQCYNRLYYKKPLPVSPTMRISMRRTQAAAKFKIMTGFDAYQGSAREREQFLSIVSSMPNVVQYGGDSHAEWAGLQMLNGKTVLAEFDVGSVTSPSSENGAYLPLDFIRAANVAGSYEEGLRYSYVGEKGFMLIELTEETHHTEYVHVDNWCTPDYKVKCAAAFDYFSTKYKGSKPRKELVNSSCSPPPKGRPYEKLGSLNTLMGQQYSYVRR</sequence>
<protein>
    <recommendedName>
        <fullName evidence="6">Alkaline phosphatase</fullName>
    </recommendedName>
</protein>
<dbReference type="Proteomes" id="UP000613740">
    <property type="component" value="Unassembled WGS sequence"/>
</dbReference>
<reference evidence="4" key="1">
    <citation type="journal article" date="2020" name="bioRxiv">
        <title>Comparative genomics of Chlamydomonas.</title>
        <authorList>
            <person name="Craig R.J."/>
            <person name="Hasan A.R."/>
            <person name="Ness R.W."/>
            <person name="Keightley P.D."/>
        </authorList>
    </citation>
    <scope>NUCLEOTIDE SEQUENCE</scope>
    <source>
        <strain evidence="4">CCAP 11/173</strain>
    </source>
</reference>
<dbReference type="InterPro" id="IPR052900">
    <property type="entry name" value="Phospholipid_Metab_Enz"/>
</dbReference>
<evidence type="ECO:0000313" key="5">
    <source>
        <dbReference type="Proteomes" id="UP000613740"/>
    </source>
</evidence>
<dbReference type="PANTHER" id="PTHR43606:SF2">
    <property type="entry name" value="ALKALINE PHOSPHATASE FAMILY PROTEIN (AFU_ORTHOLOGUE AFUA_5G03860)"/>
    <property type="match status" value="1"/>
</dbReference>
<dbReference type="InterPro" id="IPR032093">
    <property type="entry name" value="PhoD_N"/>
</dbReference>
<feature type="signal peptide" evidence="1">
    <location>
        <begin position="1"/>
        <end position="18"/>
    </location>
</feature>
<dbReference type="PANTHER" id="PTHR43606">
    <property type="entry name" value="PHOSPHATASE, PUTATIVE (AFU_ORTHOLOGUE AFUA_6G08710)-RELATED"/>
    <property type="match status" value="1"/>
</dbReference>
<gene>
    <name evidence="4" type="ORF">HYH02_013988</name>
</gene>
<evidence type="ECO:0000259" key="3">
    <source>
        <dbReference type="Pfam" id="PF16655"/>
    </source>
</evidence>
<dbReference type="EMBL" id="JAEHOD010000084">
    <property type="protein sequence ID" value="KAG2429648.1"/>
    <property type="molecule type" value="Genomic_DNA"/>
</dbReference>
<comment type="caution">
    <text evidence="4">The sequence shown here is derived from an EMBL/GenBank/DDBJ whole genome shotgun (WGS) entry which is preliminary data.</text>
</comment>
<keyword evidence="1" id="KW-0732">Signal</keyword>
<evidence type="ECO:0000256" key="1">
    <source>
        <dbReference type="SAM" id="SignalP"/>
    </source>
</evidence>
<feature type="chain" id="PRO_5033061482" description="Alkaline phosphatase" evidence="1">
    <location>
        <begin position="19"/>
        <end position="684"/>
    </location>
</feature>
<proteinExistence type="predicted"/>
<dbReference type="InterPro" id="IPR029052">
    <property type="entry name" value="Metallo-depent_PP-like"/>
</dbReference>
<accession>A0A835STW7</accession>
<dbReference type="SUPFAM" id="SSF56300">
    <property type="entry name" value="Metallo-dependent phosphatases"/>
    <property type="match status" value="1"/>
</dbReference>
<feature type="domain" description="Phospholipase D N-terminal" evidence="3">
    <location>
        <begin position="25"/>
        <end position="131"/>
    </location>
</feature>
<evidence type="ECO:0000259" key="2">
    <source>
        <dbReference type="Pfam" id="PF09423"/>
    </source>
</evidence>
<dbReference type="OrthoDB" id="44589at2759"/>
<evidence type="ECO:0000313" key="4">
    <source>
        <dbReference type="EMBL" id="KAG2429648.1"/>
    </source>
</evidence>
<keyword evidence="5" id="KW-1185">Reference proteome</keyword>
<dbReference type="Gene3D" id="2.60.40.380">
    <property type="entry name" value="Purple acid phosphatase-like, N-terminal"/>
    <property type="match status" value="1"/>
</dbReference>
<organism evidence="4 5">
    <name type="scientific">Chlamydomonas schloesseri</name>
    <dbReference type="NCBI Taxonomy" id="2026947"/>
    <lineage>
        <taxon>Eukaryota</taxon>
        <taxon>Viridiplantae</taxon>
        <taxon>Chlorophyta</taxon>
        <taxon>core chlorophytes</taxon>
        <taxon>Chlorophyceae</taxon>
        <taxon>CS clade</taxon>
        <taxon>Chlamydomonadales</taxon>
        <taxon>Chlamydomonadaceae</taxon>
        <taxon>Chlamydomonas</taxon>
    </lineage>
</organism>
<dbReference type="CDD" id="cd07389">
    <property type="entry name" value="MPP_PhoD"/>
    <property type="match status" value="1"/>
</dbReference>
<dbReference type="Pfam" id="PF16655">
    <property type="entry name" value="PhoD_N"/>
    <property type="match status" value="1"/>
</dbReference>
<evidence type="ECO:0008006" key="6">
    <source>
        <dbReference type="Google" id="ProtNLM"/>
    </source>
</evidence>
<dbReference type="Pfam" id="PF09423">
    <property type="entry name" value="PhoD"/>
    <property type="match status" value="1"/>
</dbReference>
<dbReference type="AlphaFoldDB" id="A0A835STW7"/>
<dbReference type="InterPro" id="IPR038607">
    <property type="entry name" value="PhoD-like_sf"/>
</dbReference>
<feature type="domain" description="PhoD-like phosphatase metallophosphatase" evidence="2">
    <location>
        <begin position="158"/>
        <end position="615"/>
    </location>
</feature>
<dbReference type="Gene3D" id="3.60.21.70">
    <property type="entry name" value="PhoD-like phosphatase"/>
    <property type="match status" value="1"/>
</dbReference>
<name>A0A835STW7_9CHLO</name>
<dbReference type="InterPro" id="IPR018946">
    <property type="entry name" value="PhoD-like_MPP"/>
</dbReference>